<dbReference type="EMBL" id="LCHM01000057">
    <property type="protein sequence ID" value="KKT35190.1"/>
    <property type="molecule type" value="Genomic_DNA"/>
</dbReference>
<protein>
    <recommendedName>
        <fullName evidence="3">Cytidylate kinase</fullName>
    </recommendedName>
</protein>
<evidence type="ECO:0000313" key="2">
    <source>
        <dbReference type="Proteomes" id="UP000034617"/>
    </source>
</evidence>
<organism evidence="1 2">
    <name type="scientific">Candidatus Gottesmanbacteria bacterium GW2011_GWB1_44_11c</name>
    <dbReference type="NCBI Taxonomy" id="1618447"/>
    <lineage>
        <taxon>Bacteria</taxon>
        <taxon>Candidatus Gottesmaniibacteriota</taxon>
    </lineage>
</organism>
<dbReference type="Proteomes" id="UP000034617">
    <property type="component" value="Unassembled WGS sequence"/>
</dbReference>
<comment type="caution">
    <text evidence="1">The sequence shown here is derived from an EMBL/GenBank/DDBJ whole genome shotgun (WGS) entry which is preliminary data.</text>
</comment>
<dbReference type="AlphaFoldDB" id="A0A0G1GKZ0"/>
<evidence type="ECO:0000313" key="1">
    <source>
        <dbReference type="EMBL" id="KKT35190.1"/>
    </source>
</evidence>
<name>A0A0G1GKZ0_9BACT</name>
<reference evidence="1 2" key="1">
    <citation type="journal article" date="2015" name="Nature">
        <title>rRNA introns, odd ribosomes, and small enigmatic genomes across a large radiation of phyla.</title>
        <authorList>
            <person name="Brown C.T."/>
            <person name="Hug L.A."/>
            <person name="Thomas B.C."/>
            <person name="Sharon I."/>
            <person name="Castelle C.J."/>
            <person name="Singh A."/>
            <person name="Wilkins M.J."/>
            <person name="Williams K.H."/>
            <person name="Banfield J.F."/>
        </authorList>
    </citation>
    <scope>NUCLEOTIDE SEQUENCE [LARGE SCALE GENOMIC DNA]</scope>
</reference>
<evidence type="ECO:0008006" key="3">
    <source>
        <dbReference type="Google" id="ProtNLM"/>
    </source>
</evidence>
<gene>
    <name evidence="1" type="ORF">UW22_C0057G0002</name>
</gene>
<accession>A0A0G1GKZ0</accession>
<dbReference type="Pfam" id="PF13189">
    <property type="entry name" value="Cytidylate_kin2"/>
    <property type="match status" value="1"/>
</dbReference>
<dbReference type="Gene3D" id="3.40.50.300">
    <property type="entry name" value="P-loop containing nucleotide triphosphate hydrolases"/>
    <property type="match status" value="1"/>
</dbReference>
<sequence>MSKKRKRFETSLPGILYFEATLDLRQDQLIITTWSFQDRHSNIPVLLFPDRRGQEGLRFLKISHPILNRSTGKHTDYGEDIDHKIDLALREKLSNPEMHVAVESWIAGWNMRGLKHVLKVLLICDDALRIDRIVNRDNLSVEKAKTHLKEREEANLEKWSKMYHVPTTDFWDVKYYDLVINTYSHGPQETLNLVLQALGYFSANGQKKQKP</sequence>
<proteinExistence type="predicted"/>
<dbReference type="InterPro" id="IPR027417">
    <property type="entry name" value="P-loop_NTPase"/>
</dbReference>